<dbReference type="AlphaFoldDB" id="A0AAP0L1Q3"/>
<dbReference type="EMBL" id="JBBNAF010000002">
    <property type="protein sequence ID" value="KAK9162852.1"/>
    <property type="molecule type" value="Genomic_DNA"/>
</dbReference>
<keyword evidence="6" id="KW-1185">Reference proteome</keyword>
<feature type="transmembrane region" description="Helical" evidence="3">
    <location>
        <begin position="6"/>
        <end position="26"/>
    </location>
</feature>
<keyword evidence="3" id="KW-0812">Transmembrane</keyword>
<comment type="cofactor">
    <cofactor evidence="1">
        <name>a divalent metal cation</name>
        <dbReference type="ChEBI" id="CHEBI:60240"/>
    </cofactor>
</comment>
<evidence type="ECO:0000256" key="3">
    <source>
        <dbReference type="SAM" id="Phobius"/>
    </source>
</evidence>
<reference evidence="5 6" key="1">
    <citation type="submission" date="2024-01" db="EMBL/GenBank/DDBJ databases">
        <title>Genome assemblies of Stephania.</title>
        <authorList>
            <person name="Yang L."/>
        </authorList>
    </citation>
    <scope>NUCLEOTIDE SEQUENCE [LARGE SCALE GENOMIC DNA]</scope>
    <source>
        <strain evidence="5">YNDBR</strain>
        <tissue evidence="5">Leaf</tissue>
    </source>
</reference>
<keyword evidence="3" id="KW-0472">Membrane</keyword>
<organism evidence="5 6">
    <name type="scientific">Stephania yunnanensis</name>
    <dbReference type="NCBI Taxonomy" id="152371"/>
    <lineage>
        <taxon>Eukaryota</taxon>
        <taxon>Viridiplantae</taxon>
        <taxon>Streptophyta</taxon>
        <taxon>Embryophyta</taxon>
        <taxon>Tracheophyta</taxon>
        <taxon>Spermatophyta</taxon>
        <taxon>Magnoliopsida</taxon>
        <taxon>Ranunculales</taxon>
        <taxon>Menispermaceae</taxon>
        <taxon>Menispermoideae</taxon>
        <taxon>Cissampelideae</taxon>
        <taxon>Stephania</taxon>
    </lineage>
</organism>
<evidence type="ECO:0000256" key="2">
    <source>
        <dbReference type="ARBA" id="ARBA00022723"/>
    </source>
</evidence>
<comment type="caution">
    <text evidence="5">The sequence shown here is derived from an EMBL/GenBank/DDBJ whole genome shotgun (WGS) entry which is preliminary data.</text>
</comment>
<evidence type="ECO:0000313" key="5">
    <source>
        <dbReference type="EMBL" id="KAK9162852.1"/>
    </source>
</evidence>
<dbReference type="GO" id="GO:0046872">
    <property type="term" value="F:metal ion binding"/>
    <property type="evidence" value="ECO:0007669"/>
    <property type="project" value="UniProtKB-KW"/>
</dbReference>
<evidence type="ECO:0000259" key="4">
    <source>
        <dbReference type="Pfam" id="PF13359"/>
    </source>
</evidence>
<proteinExistence type="predicted"/>
<evidence type="ECO:0000313" key="6">
    <source>
        <dbReference type="Proteomes" id="UP001420932"/>
    </source>
</evidence>
<accession>A0AAP0L1Q3</accession>
<protein>
    <recommendedName>
        <fullName evidence="4">DDE Tnp4 domain-containing protein</fullName>
    </recommendedName>
</protein>
<feature type="domain" description="DDE Tnp4" evidence="4">
    <location>
        <begin position="40"/>
        <end position="96"/>
    </location>
</feature>
<evidence type="ECO:0000256" key="1">
    <source>
        <dbReference type="ARBA" id="ARBA00001968"/>
    </source>
</evidence>
<keyword evidence="2" id="KW-0479">Metal-binding</keyword>
<gene>
    <name evidence="5" type="ORF">Syun_003754</name>
</gene>
<sequence length="152" mass="17943">MKPNWFYDIVVSLLSLLSIILSQSFYHGTKYHLKDQVGRTPRNGRELFNFRHSSLRNVVEKTIDLLKKRFAFLRHEPFYVVKTQSNVILACCAIHNVLREEDLEDLCKDDEDIYEDEDDDDSPQEDNISIHQSTIWIAKRDALAELMLNEYH</sequence>
<name>A0AAP0L1Q3_9MAGN</name>
<dbReference type="Proteomes" id="UP001420932">
    <property type="component" value="Unassembled WGS sequence"/>
</dbReference>
<keyword evidence="3" id="KW-1133">Transmembrane helix</keyword>
<dbReference type="InterPro" id="IPR027806">
    <property type="entry name" value="HARBI1_dom"/>
</dbReference>
<dbReference type="Pfam" id="PF13359">
    <property type="entry name" value="DDE_Tnp_4"/>
    <property type="match status" value="1"/>
</dbReference>